<evidence type="ECO:0000256" key="22">
    <source>
        <dbReference type="ARBA" id="ARBA00022692"/>
    </source>
</evidence>
<feature type="region of interest" description="Disordered" evidence="38">
    <location>
        <begin position="2229"/>
        <end position="2301"/>
    </location>
</feature>
<dbReference type="InterPro" id="IPR033248">
    <property type="entry name" value="Transketolase_C"/>
</dbReference>
<evidence type="ECO:0000256" key="11">
    <source>
        <dbReference type="ARBA" id="ARBA00009903"/>
    </source>
</evidence>
<feature type="compositionally biased region" description="Polar residues" evidence="38">
    <location>
        <begin position="2014"/>
        <end position="2023"/>
    </location>
</feature>
<feature type="compositionally biased region" description="Polar residues" evidence="38">
    <location>
        <begin position="1940"/>
        <end position="1958"/>
    </location>
</feature>
<feature type="compositionally biased region" description="Basic and acidic residues" evidence="38">
    <location>
        <begin position="2524"/>
        <end position="2556"/>
    </location>
</feature>
<feature type="transmembrane region" description="Helical" evidence="39">
    <location>
        <begin position="2781"/>
        <end position="2801"/>
    </location>
</feature>
<dbReference type="EMBL" id="JABDTM020018014">
    <property type="protein sequence ID" value="KAH0818283.1"/>
    <property type="molecule type" value="Genomic_DNA"/>
</dbReference>
<evidence type="ECO:0000256" key="13">
    <source>
        <dbReference type="ARBA" id="ARBA00012513"/>
    </source>
</evidence>
<evidence type="ECO:0000256" key="3">
    <source>
        <dbReference type="ARBA" id="ARBA00001941"/>
    </source>
</evidence>
<evidence type="ECO:0000259" key="40">
    <source>
        <dbReference type="PROSITE" id="PS50011"/>
    </source>
</evidence>
<dbReference type="InterPro" id="IPR023142">
    <property type="entry name" value="MAST_pre-PK_dom_sf"/>
</dbReference>
<evidence type="ECO:0000256" key="15">
    <source>
        <dbReference type="ARBA" id="ARBA00013152"/>
    </source>
</evidence>
<feature type="transmembrane region" description="Helical" evidence="39">
    <location>
        <begin position="3309"/>
        <end position="3330"/>
    </location>
</feature>
<dbReference type="Gene3D" id="3.30.200.20">
    <property type="entry name" value="Phosphorylase Kinase, domain 1"/>
    <property type="match status" value="1"/>
</dbReference>
<keyword evidence="30 39" id="KW-1133">Transmembrane helix</keyword>
<dbReference type="Gene3D" id="3.40.50.970">
    <property type="match status" value="2"/>
</dbReference>
<evidence type="ECO:0000256" key="32">
    <source>
        <dbReference type="ARBA" id="ARBA00023136"/>
    </source>
</evidence>
<dbReference type="Pfam" id="PF17820">
    <property type="entry name" value="PDZ_6"/>
    <property type="match status" value="1"/>
</dbReference>
<dbReference type="Gene3D" id="1.20.1480.20">
    <property type="entry name" value="MAST3 pre-PK domain-like"/>
    <property type="match status" value="1"/>
</dbReference>
<feature type="transmembrane region" description="Helical" evidence="39">
    <location>
        <begin position="2949"/>
        <end position="2971"/>
    </location>
</feature>
<dbReference type="Pfam" id="PF00456">
    <property type="entry name" value="Transketolase_N"/>
    <property type="match status" value="1"/>
</dbReference>
<dbReference type="SMART" id="SM00220">
    <property type="entry name" value="S_TKc"/>
    <property type="match status" value="1"/>
</dbReference>
<keyword evidence="19" id="KW-0723">Serine/threonine-protein kinase</keyword>
<dbReference type="Gene3D" id="2.30.42.10">
    <property type="match status" value="1"/>
</dbReference>
<evidence type="ECO:0000259" key="42">
    <source>
        <dbReference type="PROSITE" id="PS50056"/>
    </source>
</evidence>
<dbReference type="InterPro" id="IPR005474">
    <property type="entry name" value="Transketolase_N"/>
</dbReference>
<dbReference type="InterPro" id="IPR002350">
    <property type="entry name" value="Kazal_dom"/>
</dbReference>
<accession>A0A8J6HRE5</accession>
<keyword evidence="17" id="KW-1003">Cell membrane</keyword>
<feature type="compositionally biased region" description="Basic and acidic residues" evidence="38">
    <location>
        <begin position="1917"/>
        <end position="1934"/>
    </location>
</feature>
<feature type="region of interest" description="Disordered" evidence="38">
    <location>
        <begin position="1158"/>
        <end position="1179"/>
    </location>
</feature>
<dbReference type="InterPro" id="IPR001478">
    <property type="entry name" value="PDZ"/>
</dbReference>
<feature type="domain" description="Tyrosine-protein phosphatase" evidence="41">
    <location>
        <begin position="3414"/>
        <end position="3569"/>
    </location>
</feature>
<dbReference type="GO" id="GO:0005524">
    <property type="term" value="F:ATP binding"/>
    <property type="evidence" value="ECO:0007669"/>
    <property type="project" value="UniProtKB-KW"/>
</dbReference>
<keyword evidence="26" id="KW-0378">Hydrolase</keyword>
<feature type="compositionally biased region" description="Low complexity" evidence="38">
    <location>
        <begin position="2266"/>
        <end position="2287"/>
    </location>
</feature>
<evidence type="ECO:0000259" key="43">
    <source>
        <dbReference type="PROSITE" id="PS50106"/>
    </source>
</evidence>
<dbReference type="Proteomes" id="UP000719412">
    <property type="component" value="Unassembled WGS sequence"/>
</dbReference>
<evidence type="ECO:0000256" key="17">
    <source>
        <dbReference type="ARBA" id="ARBA00022475"/>
    </source>
</evidence>
<evidence type="ECO:0000256" key="33">
    <source>
        <dbReference type="ARBA" id="ARBA00023157"/>
    </source>
</evidence>
<keyword evidence="24" id="KW-0547">Nucleotide-binding</keyword>
<comment type="catalytic activity">
    <reaction evidence="36">
        <text>L-threonyl-[protein] + ATP = O-phospho-L-threonyl-[protein] + ADP + H(+)</text>
        <dbReference type="Rhea" id="RHEA:46608"/>
        <dbReference type="Rhea" id="RHEA-COMP:11060"/>
        <dbReference type="Rhea" id="RHEA-COMP:11605"/>
        <dbReference type="ChEBI" id="CHEBI:15378"/>
        <dbReference type="ChEBI" id="CHEBI:30013"/>
        <dbReference type="ChEBI" id="CHEBI:30616"/>
        <dbReference type="ChEBI" id="CHEBI:61977"/>
        <dbReference type="ChEBI" id="CHEBI:456216"/>
        <dbReference type="EC" id="2.7.11.1"/>
    </reaction>
</comment>
<dbReference type="InterPro" id="IPR015022">
    <property type="entry name" value="MAST_pre-PK_dom"/>
</dbReference>
<dbReference type="GO" id="GO:0005737">
    <property type="term" value="C:cytoplasm"/>
    <property type="evidence" value="ECO:0007669"/>
    <property type="project" value="UniProtKB-SubCell"/>
</dbReference>
<dbReference type="PROSITE" id="PS50054">
    <property type="entry name" value="TYR_PHOSPHATASE_DUAL"/>
    <property type="match status" value="1"/>
</dbReference>
<dbReference type="InterPro" id="IPR018232">
    <property type="entry name" value="Glyco_hydro_37_CS"/>
</dbReference>
<evidence type="ECO:0000313" key="47">
    <source>
        <dbReference type="Proteomes" id="UP000719412"/>
    </source>
</evidence>
<dbReference type="PROSITE" id="PS00108">
    <property type="entry name" value="PROTEIN_KINASE_ST"/>
    <property type="match status" value="1"/>
</dbReference>
<dbReference type="InterPro" id="IPR036058">
    <property type="entry name" value="Kazal_dom_sf"/>
</dbReference>
<dbReference type="CDD" id="cd02012">
    <property type="entry name" value="TPP_TK"/>
    <property type="match status" value="1"/>
</dbReference>
<proteinExistence type="inferred from homology"/>
<evidence type="ECO:0000256" key="24">
    <source>
        <dbReference type="ARBA" id="ARBA00022741"/>
    </source>
</evidence>
<dbReference type="InterPro" id="IPR004156">
    <property type="entry name" value="OATP"/>
</dbReference>
<dbReference type="SMART" id="SM00228">
    <property type="entry name" value="PDZ"/>
    <property type="match status" value="1"/>
</dbReference>
<dbReference type="SUPFAM" id="SSF140482">
    <property type="entry name" value="MAST3 pre-PK domain-like"/>
    <property type="match status" value="1"/>
</dbReference>
<keyword evidence="18" id="KW-0963">Cytoplasm</keyword>
<evidence type="ECO:0000256" key="29">
    <source>
        <dbReference type="ARBA" id="ARBA00022842"/>
    </source>
</evidence>
<dbReference type="InterPro" id="IPR008928">
    <property type="entry name" value="6-hairpin_glycosidase_sf"/>
</dbReference>
<evidence type="ECO:0000259" key="44">
    <source>
        <dbReference type="PROSITE" id="PS51285"/>
    </source>
</evidence>
<comment type="cofactor">
    <cofactor evidence="4">
        <name>Mg(2+)</name>
        <dbReference type="ChEBI" id="CHEBI:18420"/>
    </cofactor>
</comment>
<dbReference type="SUPFAM" id="SSF52518">
    <property type="entry name" value="Thiamin diphosphate-binding fold (THDP-binding)"/>
    <property type="match status" value="2"/>
</dbReference>
<evidence type="ECO:0000256" key="7">
    <source>
        <dbReference type="ARBA" id="ARBA00004651"/>
    </source>
</evidence>
<name>A0A8J6HRE5_TENMO</name>
<feature type="transmembrane region" description="Helical" evidence="39">
    <location>
        <begin position="3047"/>
        <end position="3068"/>
    </location>
</feature>
<keyword evidence="32 39" id="KW-0472">Membrane</keyword>
<feature type="compositionally biased region" description="Low complexity" evidence="38">
    <location>
        <begin position="2995"/>
        <end position="3005"/>
    </location>
</feature>
<dbReference type="PROSITE" id="PS00802">
    <property type="entry name" value="TRANSKETOLASE_2"/>
    <property type="match status" value="1"/>
</dbReference>
<evidence type="ECO:0000256" key="34">
    <source>
        <dbReference type="ARBA" id="ARBA00023295"/>
    </source>
</evidence>
<comment type="catalytic activity">
    <reaction evidence="37">
        <text>L-seryl-[protein] + ATP = O-phospho-L-seryl-[protein] + ADP + H(+)</text>
        <dbReference type="Rhea" id="RHEA:17989"/>
        <dbReference type="Rhea" id="RHEA-COMP:9863"/>
        <dbReference type="Rhea" id="RHEA-COMP:11604"/>
        <dbReference type="ChEBI" id="CHEBI:15378"/>
        <dbReference type="ChEBI" id="CHEBI:29999"/>
        <dbReference type="ChEBI" id="CHEBI:30616"/>
        <dbReference type="ChEBI" id="CHEBI:83421"/>
        <dbReference type="ChEBI" id="CHEBI:456216"/>
        <dbReference type="EC" id="2.7.11.1"/>
    </reaction>
</comment>
<evidence type="ECO:0000256" key="19">
    <source>
        <dbReference type="ARBA" id="ARBA00022527"/>
    </source>
</evidence>
<feature type="domain" description="Tyrosine specific protein phosphatases" evidence="42">
    <location>
        <begin position="3486"/>
        <end position="3556"/>
    </location>
</feature>
<feature type="domain" description="AGC-kinase C-terminal" evidence="44">
    <location>
        <begin position="1806"/>
        <end position="1872"/>
    </location>
</feature>
<dbReference type="Pfam" id="PF07648">
    <property type="entry name" value="Kazal_2"/>
    <property type="match status" value="1"/>
</dbReference>
<comment type="cofactor">
    <cofactor evidence="3">
        <name>Co(2+)</name>
        <dbReference type="ChEBI" id="CHEBI:48828"/>
    </cofactor>
</comment>
<dbReference type="EC" id="3.2.1.28" evidence="14"/>
<dbReference type="InterPro" id="IPR020422">
    <property type="entry name" value="TYR_PHOSPHATASE_DUAL_dom"/>
</dbReference>
<comment type="caution">
    <text evidence="46">The sequence shown here is derived from an EMBL/GenBank/DDBJ whole genome shotgun (WGS) entry which is preliminary data.</text>
</comment>
<feature type="transmembrane region" description="Helical" evidence="39">
    <location>
        <begin position="2752"/>
        <end position="2775"/>
    </location>
</feature>
<dbReference type="InterPro" id="IPR036259">
    <property type="entry name" value="MFS_trans_sf"/>
</dbReference>
<comment type="similarity">
    <text evidence="8">Belongs to the glycosyl hydrolase 37 family.</text>
</comment>
<dbReference type="FunFam" id="3.90.190.10:FF:000081">
    <property type="entry name" value="Tyrosine phosphatase type IVA"/>
    <property type="match status" value="1"/>
</dbReference>
<comment type="similarity">
    <text evidence="9">Belongs to the transketolase family.</text>
</comment>
<feature type="region of interest" description="Disordered" evidence="38">
    <location>
        <begin position="2592"/>
        <end position="2623"/>
    </location>
</feature>
<dbReference type="PROSITE" id="PS51465">
    <property type="entry name" value="KAZAL_2"/>
    <property type="match status" value="1"/>
</dbReference>
<dbReference type="SUPFAM" id="SSF52799">
    <property type="entry name" value="(Phosphotyrosine protein) phosphatases II"/>
    <property type="match status" value="1"/>
</dbReference>
<feature type="region of interest" description="Disordered" evidence="38">
    <location>
        <begin position="2343"/>
        <end position="2556"/>
    </location>
</feature>
<feature type="compositionally biased region" description="Basic and acidic residues" evidence="38">
    <location>
        <begin position="2422"/>
        <end position="2433"/>
    </location>
</feature>
<feature type="compositionally biased region" description="Basic residues" evidence="38">
    <location>
        <begin position="2178"/>
        <end position="2207"/>
    </location>
</feature>
<dbReference type="InterPro" id="IPR051424">
    <property type="entry name" value="Transketolase-like"/>
</dbReference>
<evidence type="ECO:0000256" key="16">
    <source>
        <dbReference type="ARBA" id="ARBA00019905"/>
    </source>
</evidence>
<evidence type="ECO:0000256" key="23">
    <source>
        <dbReference type="ARBA" id="ARBA00022723"/>
    </source>
</evidence>
<feature type="transmembrane region" description="Helical" evidence="39">
    <location>
        <begin position="2868"/>
        <end position="2892"/>
    </location>
</feature>
<dbReference type="CDD" id="cd17404">
    <property type="entry name" value="MFS_SLCO5_OATP5"/>
    <property type="match status" value="1"/>
</dbReference>
<feature type="transmembrane region" description="Helical" evidence="39">
    <location>
        <begin position="2904"/>
        <end position="2928"/>
    </location>
</feature>
<feature type="domain" description="PDZ" evidence="43">
    <location>
        <begin position="2072"/>
        <end position="2160"/>
    </location>
</feature>
<dbReference type="FunFam" id="2.30.42.10:FF:000008">
    <property type="entry name" value="microtubule-associated serine/threonine-protein kinase 4 isoform X2"/>
    <property type="match status" value="1"/>
</dbReference>
<feature type="compositionally biased region" description="Polar residues" evidence="38">
    <location>
        <begin position="2377"/>
        <end position="2390"/>
    </location>
</feature>
<feature type="domain" description="Kazal-like" evidence="45">
    <location>
        <begin position="3124"/>
        <end position="3175"/>
    </location>
</feature>
<dbReference type="GO" id="GO:0004802">
    <property type="term" value="F:transketolase activity"/>
    <property type="evidence" value="ECO:0007669"/>
    <property type="project" value="UniProtKB-EC"/>
</dbReference>
<dbReference type="Pfam" id="PF01204">
    <property type="entry name" value="Trehalase"/>
    <property type="match status" value="1"/>
</dbReference>
<keyword evidence="25" id="KW-0418">Kinase</keyword>
<dbReference type="PROSITE" id="PS50011">
    <property type="entry name" value="PROTEIN_KINASE_DOM"/>
    <property type="match status" value="1"/>
</dbReference>
<dbReference type="SUPFAM" id="SSF48208">
    <property type="entry name" value="Six-hairpin glycosidases"/>
    <property type="match status" value="1"/>
</dbReference>
<evidence type="ECO:0000256" key="5">
    <source>
        <dbReference type="ARBA" id="ARBA00001964"/>
    </source>
</evidence>
<dbReference type="PANTHER" id="PTHR43195:SF1">
    <property type="entry name" value="FI06132P-RELATED"/>
    <property type="match status" value="1"/>
</dbReference>
<evidence type="ECO:0000256" key="25">
    <source>
        <dbReference type="ARBA" id="ARBA00022777"/>
    </source>
</evidence>
<dbReference type="Pfam" id="PF02779">
    <property type="entry name" value="Transket_pyr"/>
    <property type="match status" value="1"/>
</dbReference>
<feature type="region of interest" description="Disordered" evidence="38">
    <location>
        <begin position="880"/>
        <end position="903"/>
    </location>
</feature>
<feature type="region of interest" description="Disordered" evidence="38">
    <location>
        <begin position="1282"/>
        <end position="1321"/>
    </location>
</feature>
<comment type="cofactor">
    <cofactor evidence="5">
        <name>thiamine diphosphate</name>
        <dbReference type="ChEBI" id="CHEBI:58937"/>
    </cofactor>
</comment>
<dbReference type="CDD" id="cd07033">
    <property type="entry name" value="TPP_PYR_DXS_TK_like"/>
    <property type="match status" value="1"/>
</dbReference>
<evidence type="ECO:0000256" key="39">
    <source>
        <dbReference type="SAM" id="Phobius"/>
    </source>
</evidence>
<evidence type="ECO:0000256" key="14">
    <source>
        <dbReference type="ARBA" id="ARBA00012757"/>
    </source>
</evidence>
<feature type="transmembrane region" description="Helical" evidence="39">
    <location>
        <begin position="3218"/>
        <end position="3244"/>
    </location>
</feature>
<evidence type="ECO:0000256" key="31">
    <source>
        <dbReference type="ARBA" id="ARBA00023052"/>
    </source>
</evidence>
<feature type="compositionally biased region" description="Polar residues" evidence="38">
    <location>
        <begin position="2229"/>
        <end position="2265"/>
    </location>
</feature>
<dbReference type="PANTHER" id="PTHR43195">
    <property type="entry name" value="TRANSKETOLASE"/>
    <property type="match status" value="1"/>
</dbReference>
<dbReference type="GO" id="GO:0004555">
    <property type="term" value="F:alpha,alpha-trehalase activity"/>
    <property type="evidence" value="ECO:0007669"/>
    <property type="project" value="UniProtKB-EC"/>
</dbReference>
<evidence type="ECO:0000256" key="4">
    <source>
        <dbReference type="ARBA" id="ARBA00001946"/>
    </source>
</evidence>
<dbReference type="Pfam" id="PF02780">
    <property type="entry name" value="Transketolase_C"/>
    <property type="match status" value="1"/>
</dbReference>
<feature type="region of interest" description="Disordered" evidence="38">
    <location>
        <begin position="2995"/>
        <end position="3016"/>
    </location>
</feature>
<evidence type="ECO:0000256" key="36">
    <source>
        <dbReference type="ARBA" id="ARBA00047899"/>
    </source>
</evidence>
<dbReference type="SUPFAM" id="SSF103473">
    <property type="entry name" value="MFS general substrate transporter"/>
    <property type="match status" value="1"/>
</dbReference>
<dbReference type="PROSITE" id="PS00927">
    <property type="entry name" value="TREHALASE_1"/>
    <property type="match status" value="1"/>
</dbReference>
<keyword evidence="22 39" id="KW-0812">Transmembrane</keyword>
<dbReference type="FunFam" id="1.10.510.10:FF:000012">
    <property type="entry name" value="microtubule-associated serine/threonine-protein kinase 2 isoform X1"/>
    <property type="match status" value="1"/>
</dbReference>
<dbReference type="SUPFAM" id="SSF100895">
    <property type="entry name" value="Kazal-type serine protease inhibitors"/>
    <property type="match status" value="1"/>
</dbReference>
<dbReference type="GO" id="GO:0005991">
    <property type="term" value="P:trehalose metabolic process"/>
    <property type="evidence" value="ECO:0007669"/>
    <property type="project" value="InterPro"/>
</dbReference>
<comment type="similarity">
    <text evidence="11">Belongs to the protein kinase superfamily. AGC Ser/Thr protein kinase family.</text>
</comment>
<dbReference type="CDD" id="cd05609">
    <property type="entry name" value="STKc_MAST"/>
    <property type="match status" value="1"/>
</dbReference>
<dbReference type="InterPro" id="IPR041489">
    <property type="entry name" value="PDZ_6"/>
</dbReference>
<dbReference type="InterPro" id="IPR012341">
    <property type="entry name" value="6hp_glycosidase-like_sf"/>
</dbReference>
<feature type="compositionally biased region" description="Low complexity" evidence="38">
    <location>
        <begin position="1239"/>
        <end position="1251"/>
    </location>
</feature>
<dbReference type="InterPro" id="IPR000961">
    <property type="entry name" value="AGC-kinase_C"/>
</dbReference>
<dbReference type="FunFam" id="3.40.50.970:FF:000129">
    <property type="entry name" value="Transketolase"/>
    <property type="match status" value="1"/>
</dbReference>
<dbReference type="GO" id="GO:0005886">
    <property type="term" value="C:plasma membrane"/>
    <property type="evidence" value="ECO:0007669"/>
    <property type="project" value="UniProtKB-SubCell"/>
</dbReference>
<dbReference type="CDD" id="cd14500">
    <property type="entry name" value="PTP-IVa"/>
    <property type="match status" value="1"/>
</dbReference>
<reference evidence="46" key="1">
    <citation type="journal article" date="2020" name="J Insects Food Feed">
        <title>The yellow mealworm (Tenebrio molitor) genome: a resource for the emerging insects as food and feed industry.</title>
        <authorList>
            <person name="Eriksson T."/>
            <person name="Andere A."/>
            <person name="Kelstrup H."/>
            <person name="Emery V."/>
            <person name="Picard C."/>
        </authorList>
    </citation>
    <scope>NUCLEOTIDE SEQUENCE</scope>
    <source>
        <strain evidence="46">Stoneville</strain>
        <tissue evidence="46">Whole head</tissue>
    </source>
</reference>
<dbReference type="GO" id="GO:0004674">
    <property type="term" value="F:protein serine/threonine kinase activity"/>
    <property type="evidence" value="ECO:0007669"/>
    <property type="project" value="UniProtKB-KW"/>
</dbReference>
<dbReference type="EC" id="2.7.11.1" evidence="13"/>
<keyword evidence="33" id="KW-1015">Disulfide bond</keyword>
<dbReference type="InterPro" id="IPR011009">
    <property type="entry name" value="Kinase-like_dom_sf"/>
</dbReference>
<dbReference type="FunFam" id="3.30.200.20:FF:000012">
    <property type="entry name" value="microtubule-associated serine/threonine-protein kinase 2 isoform X1"/>
    <property type="match status" value="1"/>
</dbReference>
<dbReference type="PROSITE" id="PS00928">
    <property type="entry name" value="TREHALASE_2"/>
    <property type="match status" value="1"/>
</dbReference>
<dbReference type="Gene3D" id="1.10.510.10">
    <property type="entry name" value="Transferase(Phosphotransferase) domain 1"/>
    <property type="match status" value="1"/>
</dbReference>
<dbReference type="EC" id="2.2.1.1" evidence="15"/>
<dbReference type="InterPro" id="IPR009014">
    <property type="entry name" value="Transketo_C/PFOR_II"/>
</dbReference>
<feature type="domain" description="Protein kinase" evidence="40">
    <location>
        <begin position="1531"/>
        <end position="1805"/>
    </location>
</feature>
<evidence type="ECO:0000256" key="21">
    <source>
        <dbReference type="ARBA" id="ARBA00022679"/>
    </source>
</evidence>
<dbReference type="GO" id="GO:0055085">
    <property type="term" value="P:transmembrane transport"/>
    <property type="evidence" value="ECO:0007669"/>
    <property type="project" value="InterPro"/>
</dbReference>
<dbReference type="Pfam" id="PF08926">
    <property type="entry name" value="DUF1908"/>
    <property type="match status" value="1"/>
</dbReference>
<evidence type="ECO:0000256" key="9">
    <source>
        <dbReference type="ARBA" id="ARBA00007131"/>
    </source>
</evidence>
<feature type="region of interest" description="Disordered" evidence="38">
    <location>
        <begin position="1239"/>
        <end position="1262"/>
    </location>
</feature>
<dbReference type="NCBIfam" id="NF004559">
    <property type="entry name" value="PRK05899.2-5"/>
    <property type="match status" value="1"/>
</dbReference>
<evidence type="ECO:0000256" key="2">
    <source>
        <dbReference type="ARBA" id="ARBA00001936"/>
    </source>
</evidence>
<dbReference type="SUPFAM" id="SSF52922">
    <property type="entry name" value="TK C-terminal domain-like"/>
    <property type="match status" value="1"/>
</dbReference>
<dbReference type="SUPFAM" id="SSF50156">
    <property type="entry name" value="PDZ domain-like"/>
    <property type="match status" value="1"/>
</dbReference>
<comment type="subcellular location">
    <subcellularLocation>
        <location evidence="7">Cell membrane</location>
        <topology evidence="7">Multi-pass membrane protein</topology>
    </subcellularLocation>
    <subcellularLocation>
        <location evidence="6">Cytoplasm</location>
    </subcellularLocation>
</comment>
<dbReference type="InterPro" id="IPR000719">
    <property type="entry name" value="Prot_kinase_dom"/>
</dbReference>
<dbReference type="SUPFAM" id="SSF56112">
    <property type="entry name" value="Protein kinase-like (PK-like)"/>
    <property type="match status" value="1"/>
</dbReference>
<dbReference type="NCBIfam" id="TIGR00805">
    <property type="entry name" value="oat"/>
    <property type="match status" value="1"/>
</dbReference>
<dbReference type="FunFam" id="3.40.50.970:FF:000033">
    <property type="entry name" value="Transketolase isoform 1"/>
    <property type="match status" value="1"/>
</dbReference>
<evidence type="ECO:0000256" key="26">
    <source>
        <dbReference type="ARBA" id="ARBA00022801"/>
    </source>
</evidence>
<dbReference type="InterPro" id="IPR008271">
    <property type="entry name" value="Ser/Thr_kinase_AS"/>
</dbReference>
<evidence type="ECO:0000256" key="30">
    <source>
        <dbReference type="ARBA" id="ARBA00022989"/>
    </source>
</evidence>
<evidence type="ECO:0000256" key="18">
    <source>
        <dbReference type="ARBA" id="ARBA00022490"/>
    </source>
</evidence>
<keyword evidence="21" id="KW-0808">Transferase</keyword>
<feature type="region of interest" description="Disordered" evidence="38">
    <location>
        <begin position="1895"/>
        <end position="2059"/>
    </location>
</feature>
<feature type="compositionally biased region" description="Polar residues" evidence="38">
    <location>
        <begin position="2477"/>
        <end position="2501"/>
    </location>
</feature>
<feature type="transmembrane region" description="Helical" evidence="39">
    <location>
        <begin position="3256"/>
        <end position="3279"/>
    </location>
</feature>
<dbReference type="Gene3D" id="3.90.190.10">
    <property type="entry name" value="Protein tyrosine phosphatase superfamily"/>
    <property type="match status" value="1"/>
</dbReference>
<dbReference type="CDD" id="cd06705">
    <property type="entry name" value="PDZ_MAST"/>
    <property type="match status" value="1"/>
</dbReference>
<keyword evidence="47" id="KW-1185">Reference proteome</keyword>
<evidence type="ECO:0000256" key="12">
    <source>
        <dbReference type="ARBA" id="ARBA00011738"/>
    </source>
</evidence>
<dbReference type="SMART" id="SM00861">
    <property type="entry name" value="Transket_pyr"/>
    <property type="match status" value="1"/>
</dbReference>
<keyword evidence="29" id="KW-0460">Magnesium</keyword>
<dbReference type="InterPro" id="IPR001661">
    <property type="entry name" value="Glyco_hydro_37"/>
</dbReference>
<dbReference type="InterPro" id="IPR020826">
    <property type="entry name" value="Transketolase_BS"/>
</dbReference>
<evidence type="ECO:0000256" key="20">
    <source>
        <dbReference type="ARBA" id="ARBA00022553"/>
    </source>
</evidence>
<comment type="similarity">
    <text evidence="10">Belongs to the organo anion transporter (TC 2.A.60) family.</text>
</comment>
<comment type="subunit">
    <text evidence="12">Homodimer.</text>
</comment>
<evidence type="ECO:0000256" key="27">
    <source>
        <dbReference type="ARBA" id="ARBA00022837"/>
    </source>
</evidence>
<feature type="compositionally biased region" description="Polar residues" evidence="38">
    <location>
        <begin position="2031"/>
        <end position="2040"/>
    </location>
</feature>
<evidence type="ECO:0000259" key="45">
    <source>
        <dbReference type="PROSITE" id="PS51465"/>
    </source>
</evidence>
<evidence type="ECO:0000256" key="37">
    <source>
        <dbReference type="ARBA" id="ARBA00048679"/>
    </source>
</evidence>
<dbReference type="InterPro" id="IPR029021">
    <property type="entry name" value="Prot-tyrosine_phosphatase-like"/>
</dbReference>
<organism evidence="46 47">
    <name type="scientific">Tenebrio molitor</name>
    <name type="common">Yellow mealworm beetle</name>
    <dbReference type="NCBI Taxonomy" id="7067"/>
    <lineage>
        <taxon>Eukaryota</taxon>
        <taxon>Metazoa</taxon>
        <taxon>Ecdysozoa</taxon>
        <taxon>Arthropoda</taxon>
        <taxon>Hexapoda</taxon>
        <taxon>Insecta</taxon>
        <taxon>Pterygota</taxon>
        <taxon>Neoptera</taxon>
        <taxon>Endopterygota</taxon>
        <taxon>Coleoptera</taxon>
        <taxon>Polyphaga</taxon>
        <taxon>Cucujiformia</taxon>
        <taxon>Tenebrionidae</taxon>
        <taxon>Tenebrio</taxon>
    </lineage>
</organism>
<protein>
    <recommendedName>
        <fullName evidence="16">Trehalase</fullName>
        <ecNumber evidence="15">2.2.1.1</ecNumber>
        <ecNumber evidence="13">2.7.11.1</ecNumber>
        <ecNumber evidence="14">3.2.1.28</ecNumber>
    </recommendedName>
    <alternativeName>
        <fullName evidence="35">Alpha,alpha-trehalase</fullName>
    </alternativeName>
</protein>
<dbReference type="InterPro" id="IPR005475">
    <property type="entry name" value="Transketolase-like_Pyr-bd"/>
</dbReference>
<dbReference type="GO" id="GO:0030976">
    <property type="term" value="F:thiamine pyrophosphate binding"/>
    <property type="evidence" value="ECO:0007669"/>
    <property type="project" value="TreeGrafter"/>
</dbReference>
<dbReference type="InterPro" id="IPR036034">
    <property type="entry name" value="PDZ_sf"/>
</dbReference>
<evidence type="ECO:0000256" key="6">
    <source>
        <dbReference type="ARBA" id="ARBA00004496"/>
    </source>
</evidence>
<dbReference type="PROSITE" id="PS50106">
    <property type="entry name" value="PDZ"/>
    <property type="match status" value="1"/>
</dbReference>
<reference evidence="46" key="2">
    <citation type="submission" date="2021-08" db="EMBL/GenBank/DDBJ databases">
        <authorList>
            <person name="Eriksson T."/>
        </authorList>
    </citation>
    <scope>NUCLEOTIDE SEQUENCE</scope>
    <source>
        <strain evidence="46">Stoneville</strain>
        <tissue evidence="46">Whole head</tissue>
    </source>
</reference>
<dbReference type="Pfam" id="PF00069">
    <property type="entry name" value="Pkinase"/>
    <property type="match status" value="1"/>
</dbReference>
<evidence type="ECO:0000259" key="41">
    <source>
        <dbReference type="PROSITE" id="PS50054"/>
    </source>
</evidence>
<feature type="region of interest" description="Disordered" evidence="38">
    <location>
        <begin position="2159"/>
        <end position="2207"/>
    </location>
</feature>
<dbReference type="Gene3D" id="1.20.1250.20">
    <property type="entry name" value="MFS general substrate transporter like domains"/>
    <property type="match status" value="1"/>
</dbReference>
<dbReference type="Gene3D" id="3.40.50.920">
    <property type="match status" value="1"/>
</dbReference>
<evidence type="ECO:0000256" key="1">
    <source>
        <dbReference type="ARBA" id="ARBA00001913"/>
    </source>
</evidence>
<dbReference type="PRINTS" id="PR00744">
    <property type="entry name" value="GLHYDRLASE37"/>
</dbReference>
<dbReference type="InterPro" id="IPR000387">
    <property type="entry name" value="Tyr_Pase_dom"/>
</dbReference>
<dbReference type="InterPro" id="IPR037711">
    <property type="entry name" value="MAST"/>
</dbReference>
<evidence type="ECO:0000313" key="46">
    <source>
        <dbReference type="EMBL" id="KAH0818283.1"/>
    </source>
</evidence>
<evidence type="ECO:0000256" key="38">
    <source>
        <dbReference type="SAM" id="MobiDB-lite"/>
    </source>
</evidence>
<keyword evidence="20" id="KW-0597">Phosphoprotein</keyword>
<dbReference type="GO" id="GO:0000287">
    <property type="term" value="F:magnesium ion binding"/>
    <property type="evidence" value="ECO:0007669"/>
    <property type="project" value="InterPro"/>
</dbReference>
<gene>
    <name evidence="46" type="ORF">GEV33_004509</name>
</gene>
<dbReference type="Pfam" id="PF03137">
    <property type="entry name" value="OATP"/>
    <property type="match status" value="1"/>
</dbReference>
<dbReference type="InterPro" id="IPR029061">
    <property type="entry name" value="THDP-binding"/>
</dbReference>
<feature type="compositionally biased region" description="Low complexity" evidence="38">
    <location>
        <begin position="2434"/>
        <end position="2449"/>
    </location>
</feature>
<evidence type="ECO:0000256" key="10">
    <source>
        <dbReference type="ARBA" id="ARBA00009657"/>
    </source>
</evidence>
<keyword evidence="23" id="KW-0479">Metal-binding</keyword>
<keyword evidence="31" id="KW-0786">Thiamine pyrophosphate</keyword>
<dbReference type="PROSITE" id="PS50056">
    <property type="entry name" value="TYR_PHOSPHATASE_2"/>
    <property type="match status" value="1"/>
</dbReference>
<evidence type="ECO:0000256" key="28">
    <source>
        <dbReference type="ARBA" id="ARBA00022840"/>
    </source>
</evidence>
<comment type="cofactor">
    <cofactor evidence="1">
        <name>Ca(2+)</name>
        <dbReference type="ChEBI" id="CHEBI:29108"/>
    </cofactor>
</comment>
<sequence>MANQYHKLEAKAVQELKDIANKIRIHSITSTQTAKSGHPTSCSSIAEILSVLFFNTMRYKVSAPKDPSSDRFVLSKGHAAPALYAAWAEAGLFPVADLQNLRKLGSDLEGHPTPRLNFIDVGTGSLGQGLGIACGMAYVGKNYDKANYRVYCLVGDGESAEGSIWESIHFASYYKLDNLCVVFDVNRLGQSEPTSLGHDIDTYRKRLEAFGFNAVAVDGHDIEELVKAFHVAANTKGKPTALIAKTFKGKNFPKIEDLENWHGKPLGDQAERVLQHLKSLVKNTGPLQIHPQKPLTDDAPSVDITNIKLSSPPSYKIGDSIATRVAYGTALVKIAQNNPRVIALDGDMKNSTYSEALKKFDPTRYIECFIAEQNLVGTAIGATCRDRAVAFVSTFATFLTRAYDQIRMGAISQTNVNFVGSHCGVSIGEDGPSQMGLEDIAMFRTIPGSTVFYPADAVATERAVELAANTKGITFTRTNRPVTAVIYPNNHVFQIGKSTVVKKSNNDQVLVIGGGVTLHEAISAANELSKAGVGVRVLDLFTVKPIDKEGIIKNANECGGRILVVEEHYYEGGIGEAVCAAVSQERNIITVSTIKTTDMNKFVCFVVVLSLALSCICDDTDTTLPPPCFSNIYCYGPLLHTIQMAKIYEDSKTFVDMKMRLGPNETLNKFAEFMAKHNNDPPQRAVRLFVNETFEPAGQEFEKWDPEDWVKHPKFVDDIKDQEFKDWALGLNLIWKDLGKKLKKEVKDDLELYSIIWVPNPVIVPGGRFREFYYWDSYWIVRGLLLSEMHHTVKGMLENFLYIVEEYGHIPNGGRVYYIQRSQPPLMIPMIKLYVDETGDKQFISDNILTMEKEFEYWITKHNKTITLDGVNYTLATYGDKSKGPRPESYSEDVSDGERLKDDEKKESFYSELKAAAESGWDFSSRWFITNATNKGNLTNTKARSIVPVELNAMIYWNAALLSEFHGSLNNTAKAQYYDKIAKEWMDAVTAVLWHKEVGAWLDYDMSNSIKRDYFHPTNIAPLWTGCYDPAEKGEIVKRVMKYLQNKNILLPGGIPTTLEHTGEQWDYPNAWPPLQHMMIVGLHNTGDDSAQRLAFEITEKWVRSNYKAYKVRESMFEKYDATVSGGVGGGGEYEMQLGFGWTNGIIMDLLDRYHDELTAEDPPPAPPKAQAEGPKVSASSSNFGQISAALIALMISLTAGFIGSSIEIPDAEQHAIAAIPTIVAGCRGDGRRWSVASLPSSGYGTTPGSSNMSSKCSSQERLHQLPHMPTSDDMRILTHHFSSNESNPSLPGVTYEENPISHRSPLHRPRSRSLSSPSRSPVMDNEICMMNVLYKERFPKATQQMEERLNHYIEENKTFDFGEDCDYLPIVRFVHHQVLEMARDCLHKSQSKLITSRYFYEMSENLERLLTETKDKSEEAANLVTGFIKKLLLIISRPARLLECLEFDPEEFYHFLEVAEGQVKVVQGIKADIPQYIIQKLGLNRDPIAELQEELRDCSFSSNQSSRSSVCLTSTPSAKKSLSNPNEQDFEVVKLISNGAYGAVYLVKHKHTRQRFAMKKINKNNLILRNQVEQVFAERDILSFADNPFVVSMYCSFETKKHLCLVMEYVEGGDCASLLKNIGPLPADMARFYFAETVLAVEYLHSYGIVHRDLKPDNLLITALGHIKLTDFGLSKMGLMSLATNLYEGYVDTEARQFSDKQVFGTPEYIAPEVILRQGYGKPVDWWSMGIILYEFLVGCVPFFGDTPEELFAHTVQDDIEWPDSDDWPVQEEAKDLISVLLQHSPRDRLGTGGAQEVKEHVYFNGLDWNSLLRQKAEFVPQLEHDEDTSYFDSRIDRYNHELEDDTDDTDDSPVFGLFSSCSPQYRKANVSKLSNVDLDNCLEGIKANAPLVTTPDTPDVPDFKLRPRGPISLHTPERERQEVATVEHRKISLDFGKTISTPESSQTDSDDVSPQIQRRRKTGHSRDMLPKFSISVEDEHSSLETGTSSSENRELSPLGRVQLSNKHKSRSVVKSASTSGLSLMIPSDEFQTPTHNIHSPSGGGGSSTASSRDASPCRELSPLVTSLKPPIIIRRGPKGFGFTVHTIRVYYGDTDVYTMHHLVMAVDEGSPAFEAGLRPADLITHINGEAVQGLYHTQVLQLLLSGSEHVSLRATPLEQTSIKTGGRKREPGQSKLAKRSLHRQRKQKRDSDKRRKTSLFRKISNKRASVEMQQVLSMAASIQSPISVTPSRSFQSFPRSQDNSFSSGTIRTPTPVNRSNLTLSDSFNQHSSSSSSQTPSTSSPNATPVASNRNNKQHYQRPSTLHGLKHKLHSSACPKALHAASPSCATAVPNRRKSVGHIPLSPLARTPSPSPLPASPTRSPSPLAFPVGHQPGSSNTTQSYSPSAGTAPIAVCNQSKKGFVRPKGAEPGSPLLRRALSPDRLHPRSAESKCSISPLCSSGSSPPVKSQARSGSTVWRPNAQPEKDKEVESEVNCSQAEVSTSGANANSDSRLSLNLSGPGELLPRIAEEKDSPTNNGQDTDKDKKDKCDRTVENKSKHVQQKEKKERNKCDRNVESCNKNVQEQDKGKRCDKSTECHKESDKEKRDWKKCDKSKMTGANSGVTSNGGGDASTSHCKGHRRQESMYAMTGLYSESVPEDNDGTADTKCSTTFCHDTVIKCHSRNPSAGFDRDKAAHATTYSDPPPVILRDTKECGILKCRPSFIQKYAGIKCFVFLLSFLVTLQQALSSGYINSVITTIEKRFEIPSSLSGLIASSYEMGNVITVIFVSYLGSRRHIPVWIGVGAVIMGVGSLIFMVPHFIGDENIGDVIINNTDENMCRVISVHEEDMGLGRLSSGLSSPPLAPNNLRGDNCIQGSPSTTGPVLLFVLAQLLLGCGGSPLFTLGTTYVDDHVRPESSSIYIGCMYSMAAFGPVLGFLLGAWLLSFHMDSFSKIISIDAGDSKWVGMWWGGFLLGGLLLIFVSVPFFSFPKVLTHEKEKIRLTEKAAAAGSSNGGATAATNQHPPAAITKNDSGYGKDIKGFVVFLPKYLETQFSLGKSQASVFTGSIAIPGACIGIFMGGCILKRMELRPKGAVQFVLISNVICLICYVLLFFLGCDNLKMAGTTIPYFNSTHAEPFQVNLTSSCNFGCECSMNDVEPVCGNNGLTYFSPCHAGCTSTLRSDYTNCACIHGNMSLSGTTSSVNLAARTNGEYAEVTVVPVATAGPCNSSCHTIYPFLILLFFMTFIVAITQMPLLMIVLRSVSEEERSFALGMQFVIFRLFGYIPAPILFGNLIDSTCLLWKSTCGSKGGRCLLYDIEQFRYRYVGLCAGIKILALGIFVVDWWLVRRRKQLDEAGGITTNEIVGSIISLDKCESTNQPSGTFELFFLLQCSKRNPTTNPVTEEILVLVTLKVSCCGMNSTAMRQKDIRPAAAEIEHKGFKFLITDRPSDQTIHVYIQELKKHRVTAVVRVCEPSYKTDELNNEGIEVFDLSYDDGTYPPNEIVDAWFKILKKQFHDNPNACVAVHCIAGLGRAPVMVALALIELGLKYEEAVELIREKRRGAINSKQLGFLEKYRPKSRLKLKNGHKNSCCVQ</sequence>
<comment type="cofactor">
    <cofactor evidence="2">
        <name>Mn(2+)</name>
        <dbReference type="ChEBI" id="CHEBI:29035"/>
    </cofactor>
</comment>
<feature type="transmembrane region" description="Helical" evidence="39">
    <location>
        <begin position="3080"/>
        <end position="3100"/>
    </location>
</feature>
<keyword evidence="34" id="KW-0326">Glycosidase</keyword>
<evidence type="ECO:0000256" key="35">
    <source>
        <dbReference type="ARBA" id="ARBA00030473"/>
    </source>
</evidence>
<evidence type="ECO:0000256" key="8">
    <source>
        <dbReference type="ARBA" id="ARBA00005615"/>
    </source>
</evidence>
<keyword evidence="27" id="KW-0106">Calcium</keyword>
<dbReference type="PROSITE" id="PS51285">
    <property type="entry name" value="AGC_KINASE_CTER"/>
    <property type="match status" value="1"/>
</dbReference>
<keyword evidence="28" id="KW-0067">ATP-binding</keyword>
<dbReference type="FunFam" id="1.20.1480.20:FF:000001">
    <property type="entry name" value="microtubule-associated serine/threonine-protein kinase 4 isoform X1"/>
    <property type="match status" value="1"/>
</dbReference>
<dbReference type="Gene3D" id="1.50.10.10">
    <property type="match status" value="1"/>
</dbReference>